<evidence type="ECO:0000256" key="1">
    <source>
        <dbReference type="SAM" id="Phobius"/>
    </source>
</evidence>
<keyword evidence="1" id="KW-1133">Transmembrane helix</keyword>
<dbReference type="Pfam" id="PF04241">
    <property type="entry name" value="DUF423"/>
    <property type="match status" value="1"/>
</dbReference>
<gene>
    <name evidence="2" type="ORF">GGR23_000398</name>
</gene>
<accession>A0A7W6J1Y2</accession>
<dbReference type="EMBL" id="JACIEZ010000001">
    <property type="protein sequence ID" value="MBB4063237.1"/>
    <property type="molecule type" value="Genomic_DNA"/>
</dbReference>
<dbReference type="InterPro" id="IPR006696">
    <property type="entry name" value="DUF423"/>
</dbReference>
<dbReference type="AlphaFoldDB" id="A0A7W6J1Y2"/>
<feature type="transmembrane region" description="Helical" evidence="1">
    <location>
        <begin position="49"/>
        <end position="67"/>
    </location>
</feature>
<keyword evidence="1" id="KW-0472">Membrane</keyword>
<comment type="caution">
    <text evidence="2">The sequence shown here is derived from an EMBL/GenBank/DDBJ whole genome shotgun (WGS) entry which is preliminary data.</text>
</comment>
<dbReference type="Proteomes" id="UP000528286">
    <property type="component" value="Unassembled WGS sequence"/>
</dbReference>
<keyword evidence="3" id="KW-1185">Reference proteome</keyword>
<organism evidence="2 3">
    <name type="scientific">Gellertiella hungarica</name>
    <dbReference type="NCBI Taxonomy" id="1572859"/>
    <lineage>
        <taxon>Bacteria</taxon>
        <taxon>Pseudomonadati</taxon>
        <taxon>Pseudomonadota</taxon>
        <taxon>Alphaproteobacteria</taxon>
        <taxon>Hyphomicrobiales</taxon>
        <taxon>Rhizobiaceae</taxon>
        <taxon>Gellertiella</taxon>
    </lineage>
</organism>
<reference evidence="2 3" key="1">
    <citation type="submission" date="2020-08" db="EMBL/GenBank/DDBJ databases">
        <title>Genomic Encyclopedia of Type Strains, Phase IV (KMG-IV): sequencing the most valuable type-strain genomes for metagenomic binning, comparative biology and taxonomic classification.</title>
        <authorList>
            <person name="Goeker M."/>
        </authorList>
    </citation>
    <scope>NUCLEOTIDE SEQUENCE [LARGE SCALE GENOMIC DNA]</scope>
    <source>
        <strain evidence="2 3">DSM 29853</strain>
    </source>
</reference>
<feature type="transmembrane region" description="Helical" evidence="1">
    <location>
        <begin position="79"/>
        <end position="100"/>
    </location>
</feature>
<evidence type="ECO:0000313" key="3">
    <source>
        <dbReference type="Proteomes" id="UP000528286"/>
    </source>
</evidence>
<feature type="transmembrane region" description="Helical" evidence="1">
    <location>
        <begin position="24"/>
        <end position="42"/>
    </location>
</feature>
<proteinExistence type="predicted"/>
<protein>
    <submittedName>
        <fullName evidence="2">Uncharacterized membrane protein YgdD (TMEM256/DUF423 family)</fullName>
    </submittedName>
</protein>
<name>A0A7W6J1Y2_9HYPH</name>
<evidence type="ECO:0000313" key="2">
    <source>
        <dbReference type="EMBL" id="MBB4063237.1"/>
    </source>
</evidence>
<keyword evidence="1" id="KW-0812">Transmembrane</keyword>
<dbReference type="RefSeq" id="WP_343066593.1">
    <property type="nucleotide sequence ID" value="NZ_JACIEZ010000001.1"/>
</dbReference>
<sequence>MIGLAGVALSAAAAHSPDPRFLTQAGLLCLAHGPALLAVAGFPLRLGRLAAALMIAGVALFSGDMMMREFGGSALFPRAAPTGGMMIMAGWFSILVGVAIPRKG</sequence>